<reference evidence="7 8" key="1">
    <citation type="journal article" date="2014" name="Genome Announc.">
        <title>Draft Genome Sequence of the Agar-Degrading Bacterium Catenovulum sp. Strain DS-2, Isolated from Intestines of Haliotis diversicolor.</title>
        <authorList>
            <person name="Shan D."/>
            <person name="Li X."/>
            <person name="Gu Z."/>
            <person name="Wei G."/>
            <person name="Gao Z."/>
            <person name="Shao Z."/>
        </authorList>
    </citation>
    <scope>NUCLEOTIDE SEQUENCE [LARGE SCALE GENOMIC DNA]</scope>
    <source>
        <strain evidence="7 8">DS-2</strain>
    </source>
</reference>
<dbReference type="eggNOG" id="COG1520">
    <property type="taxonomic scope" value="Bacteria"/>
</dbReference>
<proteinExistence type="inferred from homology"/>
<evidence type="ECO:0000256" key="5">
    <source>
        <dbReference type="SAM" id="SignalP"/>
    </source>
</evidence>
<dbReference type="InterPro" id="IPR002372">
    <property type="entry name" value="PQQ_rpt_dom"/>
</dbReference>
<keyword evidence="4" id="KW-0449">Lipoprotein</keyword>
<keyword evidence="4" id="KW-0564">Palmitate</keyword>
<dbReference type="HAMAP" id="MF_00923">
    <property type="entry name" value="OM_assembly_BamB"/>
    <property type="match status" value="1"/>
</dbReference>
<name>W7QKA9_9ALTE</name>
<dbReference type="InterPro" id="IPR017687">
    <property type="entry name" value="BamB"/>
</dbReference>
<dbReference type="Pfam" id="PF13360">
    <property type="entry name" value="PQQ_2"/>
    <property type="match status" value="1"/>
</dbReference>
<dbReference type="InterPro" id="IPR018391">
    <property type="entry name" value="PQQ_b-propeller_rpt"/>
</dbReference>
<dbReference type="Gene3D" id="2.130.10.10">
    <property type="entry name" value="YVTN repeat-like/Quinoprotein amine dehydrogenase"/>
    <property type="match status" value="1"/>
</dbReference>
<comment type="subunit">
    <text evidence="4">Part of the Bam complex.</text>
</comment>
<feature type="signal peptide" evidence="5">
    <location>
        <begin position="1"/>
        <end position="31"/>
    </location>
</feature>
<keyword evidence="2 4" id="KW-0472">Membrane</keyword>
<feature type="chain" id="PRO_5009024146" description="Outer membrane protein assembly factor BamB" evidence="5">
    <location>
        <begin position="32"/>
        <end position="411"/>
    </location>
</feature>
<comment type="caution">
    <text evidence="7">The sequence shown here is derived from an EMBL/GenBank/DDBJ whole genome shotgun (WGS) entry which is preliminary data.</text>
</comment>
<dbReference type="InterPro" id="IPR015943">
    <property type="entry name" value="WD40/YVTN_repeat-like_dom_sf"/>
</dbReference>
<dbReference type="GO" id="GO:0051205">
    <property type="term" value="P:protein insertion into membrane"/>
    <property type="evidence" value="ECO:0007669"/>
    <property type="project" value="UniProtKB-UniRule"/>
</dbReference>
<comment type="function">
    <text evidence="4">Part of the outer membrane protein assembly complex, which is involved in assembly and insertion of beta-barrel proteins into the outer membrane.</text>
</comment>
<evidence type="ECO:0000313" key="7">
    <source>
        <dbReference type="EMBL" id="EWH12351.1"/>
    </source>
</evidence>
<dbReference type="NCBIfam" id="TIGR03300">
    <property type="entry name" value="assembly_YfgL"/>
    <property type="match status" value="1"/>
</dbReference>
<keyword evidence="3 4" id="KW-0998">Cell outer membrane</keyword>
<organism evidence="7 8">
    <name type="scientific">Catenovulum agarivorans DS-2</name>
    <dbReference type="NCBI Taxonomy" id="1328313"/>
    <lineage>
        <taxon>Bacteria</taxon>
        <taxon>Pseudomonadati</taxon>
        <taxon>Pseudomonadota</taxon>
        <taxon>Gammaproteobacteria</taxon>
        <taxon>Alteromonadales</taxon>
        <taxon>Alteromonadaceae</taxon>
        <taxon>Catenovulum</taxon>
    </lineage>
</organism>
<sequence length="411" mass="44555">MNNILRLVGRKTAFATPAVLMFSLLSGCASNDDNPDTQPAPRPEVNNQISVKKVWSESVGDGVEGYYSRLKPASGYGKLFVADREGEVAALELDSGDSVWEVDVRKPDGSWLNWFGINLAPAARVSGMVASYEHVYVGTENGQIIALDEKTGEEKWRADVEGEVLAPAIAEDGKVIVNLGSGKTTALDAKDGKEIWTSVSDVPSLTLRGVSTPAYTQGGVFVGSAGGKVITYNAKNGQLAWDLAIAKPKGATELARIVDIDATPLISGFNLYALSAGGSLSMVDIRNARVAWTREYRGYQNMYMYTGTLILSDDHSVVYAVDSRNGVEKWANTKLRNRRLTGAAVLDGYVIVGDFEGYIYFLDMANGEIKYSTQLSSDELLAQAEIVEDIAYIQTRDGKVYALRITQDDSE</sequence>
<evidence type="ECO:0000256" key="4">
    <source>
        <dbReference type="HAMAP-Rule" id="MF_00923"/>
    </source>
</evidence>
<dbReference type="GO" id="GO:0009279">
    <property type="term" value="C:cell outer membrane"/>
    <property type="evidence" value="ECO:0007669"/>
    <property type="project" value="UniProtKB-SubCell"/>
</dbReference>
<dbReference type="OrthoDB" id="5173551at2"/>
<dbReference type="EMBL" id="ARZY01000001">
    <property type="protein sequence ID" value="EWH12351.1"/>
    <property type="molecule type" value="Genomic_DNA"/>
</dbReference>
<comment type="similarity">
    <text evidence="4">Belongs to the BamB family.</text>
</comment>
<dbReference type="STRING" id="1328313.DS2_01480"/>
<dbReference type="PROSITE" id="PS51257">
    <property type="entry name" value="PROKAR_LIPOPROTEIN"/>
    <property type="match status" value="1"/>
</dbReference>
<dbReference type="NCBIfam" id="NF008351">
    <property type="entry name" value="PRK11138.1"/>
    <property type="match status" value="1"/>
</dbReference>
<keyword evidence="1 4" id="KW-0732">Signal</keyword>
<evidence type="ECO:0000256" key="1">
    <source>
        <dbReference type="ARBA" id="ARBA00022729"/>
    </source>
</evidence>
<dbReference type="RefSeq" id="WP_051479507.1">
    <property type="nucleotide sequence ID" value="NZ_ARZY01000001.1"/>
</dbReference>
<dbReference type="Proteomes" id="UP000019276">
    <property type="component" value="Unassembled WGS sequence"/>
</dbReference>
<feature type="domain" description="Pyrrolo-quinoline quinone repeat" evidence="6">
    <location>
        <begin position="84"/>
        <end position="332"/>
    </location>
</feature>
<evidence type="ECO:0000259" key="6">
    <source>
        <dbReference type="Pfam" id="PF13360"/>
    </source>
</evidence>
<keyword evidence="8" id="KW-1185">Reference proteome</keyword>
<evidence type="ECO:0000256" key="3">
    <source>
        <dbReference type="ARBA" id="ARBA00023237"/>
    </source>
</evidence>
<accession>W7QKA9</accession>
<evidence type="ECO:0000313" key="8">
    <source>
        <dbReference type="Proteomes" id="UP000019276"/>
    </source>
</evidence>
<comment type="subcellular location">
    <subcellularLocation>
        <location evidence="4">Cell outer membrane</location>
        <topology evidence="4">Lipid-anchor</topology>
    </subcellularLocation>
</comment>
<dbReference type="SUPFAM" id="SSF50998">
    <property type="entry name" value="Quinoprotein alcohol dehydrogenase-like"/>
    <property type="match status" value="1"/>
</dbReference>
<gene>
    <name evidence="4" type="primary">bamB</name>
    <name evidence="7" type="ORF">DS2_01480</name>
</gene>
<dbReference type="GO" id="GO:0043165">
    <property type="term" value="P:Gram-negative-bacterium-type cell outer membrane assembly"/>
    <property type="evidence" value="ECO:0007669"/>
    <property type="project" value="UniProtKB-UniRule"/>
</dbReference>
<dbReference type="PANTHER" id="PTHR34512">
    <property type="entry name" value="CELL SURFACE PROTEIN"/>
    <property type="match status" value="1"/>
</dbReference>
<evidence type="ECO:0000256" key="2">
    <source>
        <dbReference type="ARBA" id="ARBA00023136"/>
    </source>
</evidence>
<dbReference type="SMART" id="SM00564">
    <property type="entry name" value="PQQ"/>
    <property type="match status" value="7"/>
</dbReference>
<dbReference type="InterPro" id="IPR011047">
    <property type="entry name" value="Quinoprotein_ADH-like_sf"/>
</dbReference>
<dbReference type="PANTHER" id="PTHR34512:SF30">
    <property type="entry name" value="OUTER MEMBRANE PROTEIN ASSEMBLY FACTOR BAMB"/>
    <property type="match status" value="1"/>
</dbReference>
<dbReference type="AlphaFoldDB" id="W7QKA9"/>
<protein>
    <recommendedName>
        <fullName evidence="4">Outer membrane protein assembly factor BamB</fullName>
    </recommendedName>
</protein>